<organism evidence="1 2">
    <name type="scientific">Rhodovulum visakhapatnamense</name>
    <dbReference type="NCBI Taxonomy" id="364297"/>
    <lineage>
        <taxon>Bacteria</taxon>
        <taxon>Pseudomonadati</taxon>
        <taxon>Pseudomonadota</taxon>
        <taxon>Alphaproteobacteria</taxon>
        <taxon>Rhodobacterales</taxon>
        <taxon>Paracoccaceae</taxon>
        <taxon>Rhodovulum</taxon>
    </lineage>
</organism>
<name>A0ABS1RL05_9RHOB</name>
<reference evidence="2" key="1">
    <citation type="submission" date="2021-01" db="EMBL/GenBank/DDBJ databases">
        <title>Draft genomes of Rhodovulum sulfidophilum.</title>
        <authorList>
            <person name="Guzman M.S."/>
        </authorList>
    </citation>
    <scope>NUCLEOTIDE SEQUENCE [LARGE SCALE GENOMIC DNA]</scope>
    <source>
        <strain evidence="2">AB19</strain>
    </source>
</reference>
<evidence type="ECO:0000313" key="1">
    <source>
        <dbReference type="EMBL" id="MBL3580333.1"/>
    </source>
</evidence>
<evidence type="ECO:0000313" key="2">
    <source>
        <dbReference type="Proteomes" id="UP000635853"/>
    </source>
</evidence>
<sequence>MSVTMKLEGFAELEAELDRLSRAAGKGALRRALRTAAEPLAERMRANAPTDEHELEESIAVSTKLSPRQRKAHRKTVRDDKASVEMFVGAGPLPQAHLQEFGTVSNPPQPWARPAWEAEKGPILDRLREELKAEIDKSVRRAEARAARAARAAAKG</sequence>
<accession>A0ABS1RL05</accession>
<dbReference type="Pfam" id="PF04883">
    <property type="entry name" value="HK97-gp10_like"/>
    <property type="match status" value="1"/>
</dbReference>
<dbReference type="InterPro" id="IPR010064">
    <property type="entry name" value="HK97-gp10_tail"/>
</dbReference>
<comment type="caution">
    <text evidence="1">The sequence shown here is derived from an EMBL/GenBank/DDBJ whole genome shotgun (WGS) entry which is preliminary data.</text>
</comment>
<dbReference type="EMBL" id="JAESIL010000132">
    <property type="protein sequence ID" value="MBL3580333.1"/>
    <property type="molecule type" value="Genomic_DNA"/>
</dbReference>
<proteinExistence type="predicted"/>
<keyword evidence="2" id="KW-1185">Reference proteome</keyword>
<protein>
    <submittedName>
        <fullName evidence="1">HK97 gp10 family phage protein</fullName>
    </submittedName>
</protein>
<dbReference type="Proteomes" id="UP000635853">
    <property type="component" value="Unassembled WGS sequence"/>
</dbReference>
<dbReference type="RefSeq" id="WP_075786909.1">
    <property type="nucleotide sequence ID" value="NZ_JAESIL010000132.1"/>
</dbReference>
<dbReference type="NCBIfam" id="TIGR01725">
    <property type="entry name" value="phge_HK97_gp10"/>
    <property type="match status" value="1"/>
</dbReference>
<gene>
    <name evidence="1" type="ORF">JMJ92_19600</name>
</gene>